<dbReference type="EMBL" id="PREU01000006">
    <property type="protein sequence ID" value="PPA75436.1"/>
    <property type="molecule type" value="Genomic_DNA"/>
</dbReference>
<organism evidence="6 7">
    <name type="scientific">Achromobacter spanius</name>
    <dbReference type="NCBI Taxonomy" id="217203"/>
    <lineage>
        <taxon>Bacteria</taxon>
        <taxon>Pseudomonadati</taxon>
        <taxon>Pseudomonadota</taxon>
        <taxon>Betaproteobacteria</taxon>
        <taxon>Burkholderiales</taxon>
        <taxon>Alcaligenaceae</taxon>
        <taxon>Achromobacter</taxon>
    </lineage>
</organism>
<feature type="region of interest" description="Disordered" evidence="4">
    <location>
        <begin position="3560"/>
        <end position="3587"/>
    </location>
</feature>
<proteinExistence type="predicted"/>
<dbReference type="PANTHER" id="PTHR12338:SF8">
    <property type="entry name" value="HEME_HEMOPEXIN-BINDING PROTEIN"/>
    <property type="match status" value="1"/>
</dbReference>
<dbReference type="SUPFAM" id="SSF51126">
    <property type="entry name" value="Pectin lyase-like"/>
    <property type="match status" value="1"/>
</dbReference>
<feature type="domain" description="Filamentous haemagglutinin FhaB/tRNA nuclease CdiA-like TPS" evidence="5">
    <location>
        <begin position="158"/>
        <end position="261"/>
    </location>
</feature>
<dbReference type="OrthoDB" id="8672993at2"/>
<evidence type="ECO:0000256" key="3">
    <source>
        <dbReference type="ARBA" id="ARBA00022729"/>
    </source>
</evidence>
<dbReference type="Gene3D" id="2.160.20.10">
    <property type="entry name" value="Single-stranded right-handed beta-helix, Pectin lyase-like"/>
    <property type="match status" value="3"/>
</dbReference>
<dbReference type="PANTHER" id="PTHR12338">
    <property type="entry name" value="AUTOTRANSPORTER"/>
    <property type="match status" value="1"/>
</dbReference>
<dbReference type="Pfam" id="PF12545">
    <property type="entry name" value="DUF3739"/>
    <property type="match status" value="1"/>
</dbReference>
<dbReference type="InterPro" id="IPR011050">
    <property type="entry name" value="Pectin_lyase_fold/virulence"/>
</dbReference>
<dbReference type="InterPro" id="IPR012334">
    <property type="entry name" value="Pectin_lyas_fold"/>
</dbReference>
<name>A0A2S5GR61_9BURK</name>
<evidence type="ECO:0000256" key="4">
    <source>
        <dbReference type="SAM" id="MobiDB-lite"/>
    </source>
</evidence>
<feature type="region of interest" description="Disordered" evidence="4">
    <location>
        <begin position="67"/>
        <end position="91"/>
    </location>
</feature>
<keyword evidence="2" id="KW-0964">Secreted</keyword>
<dbReference type="RefSeq" id="WP_104144100.1">
    <property type="nucleotide sequence ID" value="NZ_PREU01000006.1"/>
</dbReference>
<dbReference type="InterPro" id="IPR050909">
    <property type="entry name" value="Bact_Autotransporter_VF"/>
</dbReference>
<evidence type="ECO:0000313" key="7">
    <source>
        <dbReference type="Proteomes" id="UP000239990"/>
    </source>
</evidence>
<dbReference type="SMART" id="SM00912">
    <property type="entry name" value="Haemagg_act"/>
    <property type="match status" value="1"/>
</dbReference>
<comment type="subcellular location">
    <subcellularLocation>
        <location evidence="1">Secreted</location>
    </subcellularLocation>
</comment>
<dbReference type="Pfam" id="PF05860">
    <property type="entry name" value="TPS"/>
    <property type="match status" value="1"/>
</dbReference>
<comment type="caution">
    <text evidence="6">The sequence shown here is derived from an EMBL/GenBank/DDBJ whole genome shotgun (WGS) entry which is preliminary data.</text>
</comment>
<sequence length="4273" mass="433903">MAIMQARMSDSGGKRNMGRVPGRQRPNWRPTPLSQAVTALLIAGSASGAAQAQQRAFSPGWFSDKNAVQSTAQRTGRMPDGSMAGIGAGARQQAQSRQQLQRSLDNLNRSAAAVAAQQAAQAAARAAAAAGGADVPDGLVEGGLWAATGDLAKWEGAKAASPSVQNGRQVVTIEQTQSRAILNWDSFNVGRNTTLQFKQGADDAVLNRVVGAAAKPSQIQGAIKADGTVMVVNQNGVIFTGTSQVNARNVVAAAGAITDAQFRDKGVYADNGAQPTFTDARGNIDVQAGALIGTAAPATSTAGGGYVLLLGKEVNNAGTINTPSGQAALAAGDNFVIKRGQGTSGNLLSTTKGNEVTPTGTPGRVANTGLIQAAVGDVTMTGGDVVQSGVVLSSTSVDTRGTVHLNAVGEGGKITLAESGTTAILLDRSGALALDSQRDGLRVPVTPATDATVVAAGADRRELSRVEINSSGTVDFATGSITLATGGQIAVQATQRALVREGAILDVAGAVGVPVAMENNSVKINVQGNEQRDAPINRDSGKLNNNDIWVDARDLVLVPAGTNGYATDRWYTAGGLLEVSGYLGTQGHAVNEWMAQGGNVEFTGGDVVTRAGSQINVSGGTLDVQDGKIRQTWLRGADGRLYEVSRAPGDLAYTGLYKGYEATHERWGQTQYFYNPLIAPKERFESGYTVGRDAGRLLIGTRSAVLEGELVGQTYQGERQTAAAQAGLDGYQQSQRAAARGAQLVVGTYTPYYDKRTGALQYALGLSENTIQHVSLSDQVAAIAAGLDLDTALPDDRAGTLQLDTAQLNRAGLGAIKIAAQDITVQSDLKVGPAGDITLFANQVSVDATLTARAGSIRLGNVLSQISPSGVTDTVAGVAGAAGEGDGPRVALSARTRLDATGMWTNLALSPEQTAAMPYLNGGSVSVRGSGDIQLAAGSVIDVSSGAVLRPKNKVTGGKGGNTTIDAVAAGDGSVGEVTLGAQLRGYGVEGGGTLKLVAGKIVLGDGPVAVRPSVPGAVPDASGTAAGGAAAVAVGADPLASAEATLTLAAPFFQQGYSRYEITGSQGLTVADDARVDVLMPVYRPVSGAQGVPTGTDPAAVLDTWLPPVYQHDPVAGTATRRRGASLLLQSGRSVATAGADKLVELNIGRGARINVDPGQSIELLGAGQITVAGALTAAGGKIDIRQLRVGTLDVAESFDTADGELHNRSIWIGEQAVLDVAGRAESGVDAQGRRYGVADSGGVIVIGGEIDHDRATATSADAYVIVRPGAVLNASGAGTVVDVNGVGAVPLNGDGGRISLSSYNGLHLDGTFIARAGGANASGGTLDIALETPLYRISGDNVSSIDVQVPRELVLGATAPGQGLRADLKPGEAEEGLRYGQTRLDTARLLAGGGFDHLGLLSNGLMSFDGDVNIQTAQSLRLYAGAFSVAPQAEAPADATAAATVAATAAAQTRVNLASSYVRLSGLGKYAATNGVLRPRVLFADAAEVGEGAFTVRAGNLLEVGNSLSFGTQGSIVRGVGGALPVARAGFDRVTLDSAGDLRFLANNDNEPRTRLWTRGDLALIAAQVYPATGAEAEVLAGYTRREDGTQGFDPDRRLTVARHDAATAALPPIPYSAFGSLRLAAATVEQGGVIRAPLGAIVLGDLSERMGTQRLSLLPGSVTSVSGAGLLMPYGGTTDGVSYQFKGAPVSLVGVGGAAGIGDQAALRTGVTLAFQDVDALPGSVLDLSGGGELTGAGFVSGRGGSTDARYAPLVRNNPDGGFTLPGLAANPVYAIVPGAQAPVAPVGGEAGASTPGVGRQITLGAGVPGLPAGTYTLLPSTYALLPGAFRVEINGAATAGAAVTPMRMRNQSWAASGSLSTAGTQVANSLASAVILTPANVLRTLSQYNEMSYASFVAADAVTRGVPRAMLPADARTLRLALHPGSSDGQAFSFEGQANFKAAQGGFGGAVAVNGGSTAVEILAPGQAPTAGFAGTSVGADALTALGASRLVVGAMPVVSYGQGGRFYTFQQSAREVVLRTGAQLTAPEVLLSANTIELEAGAGISTLGRGAPSVDSTSGYAFQPGSASLLAVSNGRLDVLAPDALATGAIRIGTCATTACNDVTRLYSEGTIAAATNGAFDLGEQVRYGTRNLSLAVGAVNVGTAQTLAQAAAQGILPSGLTLNQDILARLLRGDTSMGAPALEVLTLTARDAMNFYGTVALDTRDPVTGKYSLATLALGTPAIYGFGDAGDEAGIRTQSLIWNGATQAPGAVVAGGAGTGKGVLRIDAERIEFGYGQGAQPSGQEDNARLALGFASVNLNASDRITANHRGSLSVYESQGAFDSSTGRYAYRGGNLNLNTPLLTGGAGSVNQMLAGGDVRLSGADAGPVAAVQDLGAQVGLSGATVQVDGRIVLPSGKVTLQGRDGVLLTGASQIDVSGRAIAFNDVLRYSWGGDVILESAQGGIRQAGGALIDLSAQQNNAGTLRADALSASAGVVDLQGRILGASSGHYDAGGTAVPYRAGSIDVRAQHLGTAATLSTDFDTLNQRLNEGGVFGARSFQLKQGSLTLGNTLRGNDINLSIDSGSLTVAGVVDASGERVGRIRLAARDGLTLASNAVLDTHGTVLRVDSYGKIIDAPNRAVVELNAGRGVLTLASGARIDLRHGTAATAGTGAGQHDGASRGTLDLLAPRIDASGNAGVNGGAAATAGDIAIDARGPLTIDGAKSISLVAMQRYDDARVGDPADRANGRSHQIIDQAYLDTLHGDSATFIGNALANGNLLNAKLAGLNNATYRDVFHLRPGVEIVSKTGDGDLVVQGDLDLSGYRYASLNPRSAMTSVYGSGEAGALTLRAKGNLDVFGSINDGFAPPAATPDDEHGWILTPGAQPFGGDVVLPRGGVVLADGTEFPGGKTLNYALPLQPTTLAAGTRLPVEAALNQPLSIAAGTVLSGDVRDAAGQLLYAAGSILKQAVDLPVGTRLGAGTLLTAGTALQAFTWPANVALPNLYTTQGYEPNVLLMAGTITLKQGSVIPSQAKLVFPDGVDYVELRPGTTADQRRNWALAQMLPAGSQSWSLRLVAGADLDAADPLRVQPGPGAGKLNLADSHYNVTLAMGAGLVWGPEAGPSGFEPYAPVPEDLLWLCDAIEGLCLPPPRWAWAPDNTYGQPAGSPVSDEDLEKCARSPEQCYENKSSTTVTAHTQNFSVLRTGTGDLDLAAGGDISLMSAYGVYTAGTQSADVAPAYQLPRGRYEATVLGDAHSSTYEPFVSEGGTYQAWYPEQGGNLGLYTGGALRGDVWGKTTGGPFDARVLAPSVGVGNWLWRQGSGSANGGDTPTAWWINFGSYVKAPSDFKDNTPLLVGFTGFGALGGGNVNLRVDGDAGNIESRGSVANPRGQGLIVAVGSTGRVAADGAITLTGGGDIDIRVGGGLNPTQSARGRVSSTVGPTPYYGEPALDLQGALINLRGHAGLSSGAVGGLDLRYGNEVNQQDAKDSRGYDPYVSTLTSATGGLVLIPGDSVMRIDTRGDLVVGGAGDPGRVAVPNTTPYHLLDGTLRTGGGTSWFSMWTENTAIELSSAGGNLTPSRQTSHSAQGLSVQTGRNTSPSDGRYLYPSILRATAYDGSVYAGVSAGYLNNEASGLPYSLTLAPGARGQLEVLAGNSIYAGGYAINRSGADPASVANVFAPAFAGYLSEANSNVALGNKGVDGIDGARDTHFPLFYFNAPTAGAAGSNAVTRFYARDGDIVGLRTGEALSVLQGPNTGQTWYEASGPVWMMAGRDIVASGTDTGVKTDVPTTNGMNFGASSTSVTSAGNLFLHRDALDVSRVSAGRDILYSSFQVAGPGVLEVSAGRHVLMADRASITSLGPVLSGDHRLGASIAVQAGVGAKGPDYAGFIDRYLDPAKAADPGRPLVDQGLAFKTYEAELLLWLTQRYGFAGSTDDARAVFAALPAEQQRIFARQVYFAELRAGGREYNDKSSPRNGSYLRGRQAIAALFSDATPGAYDGDITLYGAAGIRSSFGGDIQLMTPGGQQVFGVEGVAPPATAGIITQGEGNIQLYAQGSILLGQSRVMTTFGGGITAWSAEGDINAGRGSKTTVLYSPPKREYDAVGNVTLSPNAPSTGAGIATLAPLPEVPAGDVDLYAPLGTIDAGEAGIRVSGNVNIAALQVVNAANIQAQGDSAGVPVSAAVNTGALSSASAAATSAVNAAEASAQRAQNEARQNQPSVINVQILGYGDEPVAGAAPTAPPAGAASAAPKYDAASAVQVLGAGALNASETGGLSAEEKSRLTM</sequence>
<dbReference type="Proteomes" id="UP000239990">
    <property type="component" value="Unassembled WGS sequence"/>
</dbReference>
<accession>A0A2S5GR61</accession>
<dbReference type="NCBIfam" id="TIGR01901">
    <property type="entry name" value="adhes_NPXG"/>
    <property type="match status" value="1"/>
</dbReference>
<reference evidence="6 7" key="1">
    <citation type="submission" date="2018-02" db="EMBL/GenBank/DDBJ databases">
        <title>Draft Genome of Achromobacter spanius stain 6.</title>
        <authorList>
            <person name="Gunasekera T.S."/>
            <person name="Radwan O."/>
            <person name="Ruiz O.N."/>
        </authorList>
    </citation>
    <scope>NUCLEOTIDE SEQUENCE [LARGE SCALE GENOMIC DNA]</scope>
    <source>
        <strain evidence="6 7">6</strain>
    </source>
</reference>
<dbReference type="InterPro" id="IPR008638">
    <property type="entry name" value="FhaB/CdiA-like_TPS"/>
</dbReference>
<gene>
    <name evidence="6" type="ORF">C4E15_15165</name>
</gene>
<dbReference type="GO" id="GO:0005576">
    <property type="term" value="C:extracellular region"/>
    <property type="evidence" value="ECO:0007669"/>
    <property type="project" value="UniProtKB-SubCell"/>
</dbReference>
<feature type="region of interest" description="Disordered" evidence="4">
    <location>
        <begin position="1"/>
        <end position="30"/>
    </location>
</feature>
<evidence type="ECO:0000256" key="1">
    <source>
        <dbReference type="ARBA" id="ARBA00004613"/>
    </source>
</evidence>
<dbReference type="InterPro" id="IPR021026">
    <property type="entry name" value="Filamn_hemagglutn_DUF3739"/>
</dbReference>
<evidence type="ECO:0000259" key="5">
    <source>
        <dbReference type="SMART" id="SM00912"/>
    </source>
</evidence>
<protein>
    <submittedName>
        <fullName evidence="6">Hemagglutinin</fullName>
    </submittedName>
</protein>
<evidence type="ECO:0000256" key="2">
    <source>
        <dbReference type="ARBA" id="ARBA00022525"/>
    </source>
</evidence>
<keyword evidence="3" id="KW-0732">Signal</keyword>
<evidence type="ECO:0000313" key="6">
    <source>
        <dbReference type="EMBL" id="PPA75436.1"/>
    </source>
</evidence>